<keyword evidence="3" id="KW-1185">Reference proteome</keyword>
<proteinExistence type="predicted"/>
<feature type="domain" description="Retrovirus-related Pol polyprotein from transposon TNT 1-94-like beta-barrel" evidence="1">
    <location>
        <begin position="13"/>
        <end position="89"/>
    </location>
</feature>
<accession>A0AA38WJT3</accession>
<reference evidence="2" key="1">
    <citation type="submission" date="2023-03" db="EMBL/GenBank/DDBJ databases">
        <title>Chromosome-scale reference genome and RAD-based genetic map of yellow starthistle (Centaurea solstitialis) reveal putative structural variation and QTLs associated with invader traits.</title>
        <authorList>
            <person name="Reatini B."/>
            <person name="Cang F.A."/>
            <person name="Jiang Q."/>
            <person name="Mckibben M.T.W."/>
            <person name="Barker M.S."/>
            <person name="Rieseberg L.H."/>
            <person name="Dlugosch K.M."/>
        </authorList>
    </citation>
    <scope>NUCLEOTIDE SEQUENCE</scope>
    <source>
        <strain evidence="2">CAN-66</strain>
        <tissue evidence="2">Leaf</tissue>
    </source>
</reference>
<comment type="caution">
    <text evidence="2">The sequence shown here is derived from an EMBL/GenBank/DDBJ whole genome shotgun (WGS) entry which is preliminary data.</text>
</comment>
<evidence type="ECO:0000313" key="2">
    <source>
        <dbReference type="EMBL" id="KAJ9551061.1"/>
    </source>
</evidence>
<evidence type="ECO:0000313" key="3">
    <source>
        <dbReference type="Proteomes" id="UP001172457"/>
    </source>
</evidence>
<dbReference type="AlphaFoldDB" id="A0AA38WJT3"/>
<sequence length="238" mass="26092">MHTLSVAPPDDQWYMDTGATSHMTANGGNLTSYSHMSKNQNITVGSGHYIPINGYGNASLPNLYPPLTLKNVLHAPKLIKNLVSVRKFTIDNDVSIEFDPLGFTVKDLQTGMHLMRCNSKGDLYPITSTPFIGTSPPTAFAALSPELWHNRLGHPGAHRSYGCVATSSQPHIPPPDDASLWEQSVGGRKKAHLFCFGLPHDPYFPMTGECNNSTRRSSVNGSEDKAVALREKMNEMEE</sequence>
<name>A0AA38WJT3_9ASTR</name>
<protein>
    <recommendedName>
        <fullName evidence="1">Retrovirus-related Pol polyprotein from transposon TNT 1-94-like beta-barrel domain-containing protein</fullName>
    </recommendedName>
</protein>
<dbReference type="InterPro" id="IPR054722">
    <property type="entry name" value="PolX-like_BBD"/>
</dbReference>
<organism evidence="2 3">
    <name type="scientific">Centaurea solstitialis</name>
    <name type="common">yellow star-thistle</name>
    <dbReference type="NCBI Taxonomy" id="347529"/>
    <lineage>
        <taxon>Eukaryota</taxon>
        <taxon>Viridiplantae</taxon>
        <taxon>Streptophyta</taxon>
        <taxon>Embryophyta</taxon>
        <taxon>Tracheophyta</taxon>
        <taxon>Spermatophyta</taxon>
        <taxon>Magnoliopsida</taxon>
        <taxon>eudicotyledons</taxon>
        <taxon>Gunneridae</taxon>
        <taxon>Pentapetalae</taxon>
        <taxon>asterids</taxon>
        <taxon>campanulids</taxon>
        <taxon>Asterales</taxon>
        <taxon>Asteraceae</taxon>
        <taxon>Carduoideae</taxon>
        <taxon>Cardueae</taxon>
        <taxon>Centaureinae</taxon>
        <taxon>Centaurea</taxon>
    </lineage>
</organism>
<dbReference type="Proteomes" id="UP001172457">
    <property type="component" value="Chromosome 4"/>
</dbReference>
<dbReference type="EMBL" id="JARYMX010000004">
    <property type="protein sequence ID" value="KAJ9551061.1"/>
    <property type="molecule type" value="Genomic_DNA"/>
</dbReference>
<gene>
    <name evidence="2" type="ORF">OSB04_015106</name>
</gene>
<dbReference type="Pfam" id="PF22936">
    <property type="entry name" value="Pol_BBD"/>
    <property type="match status" value="1"/>
</dbReference>
<evidence type="ECO:0000259" key="1">
    <source>
        <dbReference type="Pfam" id="PF22936"/>
    </source>
</evidence>